<dbReference type="RefSeq" id="WP_154332949.1">
    <property type="nucleotide sequence ID" value="NZ_VTFY01000003.1"/>
</dbReference>
<sequence>MSTVGKRRIGMIAAVVVGVLAVCIAAALAWYVDTNRHGEERDLAKAYAAGFAEKQAQVSVPVRGEEAPGSTADAIATVNYAEGPDNGPALVLVHGQSMQWEDYARVLPGLAARYHVFAVDCFGHGESSHDEALYSCQAIGEALKAFVAQEIGGPYLVSGHSSGGIIAAWLAANDAEQVTGCVLEDPPFFRVTPDEMRQEPGCFVWKDGFEVTHAFLNQDEVADPAVFYAQHSYLFGLFGGLQPQIAAWTEAERTARPDAHLTLAWVPHDWARGLYFYDDFDVRFSETFYDGSWFDGIDQAKVLSRIACPTVYLKAKTNYGEDGTLFAANSDDDAARVQQLVANCETTVVESGHDIHYEKPRTFIEAVDAVGAARSTSRG</sequence>
<keyword evidence="1" id="KW-1133">Transmembrane helix</keyword>
<feature type="transmembrane region" description="Helical" evidence="1">
    <location>
        <begin position="12"/>
        <end position="32"/>
    </location>
</feature>
<dbReference type="PANTHER" id="PTHR43798:SF33">
    <property type="entry name" value="HYDROLASE, PUTATIVE (AFU_ORTHOLOGUE AFUA_2G14860)-RELATED"/>
    <property type="match status" value="1"/>
</dbReference>
<proteinExistence type="predicted"/>
<evidence type="ECO:0000313" key="4">
    <source>
        <dbReference type="Proteomes" id="UP000438093"/>
    </source>
</evidence>
<comment type="caution">
    <text evidence="3">The sequence shown here is derived from an EMBL/GenBank/DDBJ whole genome shotgun (WGS) entry which is preliminary data.</text>
</comment>
<dbReference type="Proteomes" id="UP000438093">
    <property type="component" value="Unassembled WGS sequence"/>
</dbReference>
<dbReference type="PANTHER" id="PTHR43798">
    <property type="entry name" value="MONOACYLGLYCEROL LIPASE"/>
    <property type="match status" value="1"/>
</dbReference>
<dbReference type="Pfam" id="PF12697">
    <property type="entry name" value="Abhydrolase_6"/>
    <property type="match status" value="1"/>
</dbReference>
<name>A0A6N7RM86_9ACTN</name>
<dbReference type="AlphaFoldDB" id="A0A6N7RM86"/>
<keyword evidence="3" id="KW-0378">Hydrolase</keyword>
<evidence type="ECO:0000256" key="1">
    <source>
        <dbReference type="SAM" id="Phobius"/>
    </source>
</evidence>
<organism evidence="3 4">
    <name type="scientific">Eggerthella guodeyinii</name>
    <dbReference type="NCBI Taxonomy" id="2690837"/>
    <lineage>
        <taxon>Bacteria</taxon>
        <taxon>Bacillati</taxon>
        <taxon>Actinomycetota</taxon>
        <taxon>Coriobacteriia</taxon>
        <taxon>Eggerthellales</taxon>
        <taxon>Eggerthellaceae</taxon>
        <taxon>Eggerthella</taxon>
    </lineage>
</organism>
<accession>A0A6N7RM86</accession>
<dbReference type="SUPFAM" id="SSF53474">
    <property type="entry name" value="alpha/beta-Hydrolases"/>
    <property type="match status" value="1"/>
</dbReference>
<protein>
    <submittedName>
        <fullName evidence="3">Alpha/beta fold hydrolase</fullName>
    </submittedName>
</protein>
<dbReference type="InterPro" id="IPR000073">
    <property type="entry name" value="AB_hydrolase_1"/>
</dbReference>
<reference evidence="4" key="1">
    <citation type="submission" date="2019-08" db="EMBL/GenBank/DDBJ databases">
        <title>Arthrobacter sp. nov., isolated from plateau pika and Tibetan wild ass.</title>
        <authorList>
            <person name="Ge Y."/>
        </authorList>
    </citation>
    <scope>NUCLEOTIDE SEQUENCE [LARGE SCALE GENOMIC DNA]</scope>
    <source>
        <strain evidence="4">HF-4214</strain>
    </source>
</reference>
<evidence type="ECO:0000313" key="3">
    <source>
        <dbReference type="EMBL" id="MRX82077.1"/>
    </source>
</evidence>
<dbReference type="Gene3D" id="3.40.50.1820">
    <property type="entry name" value="alpha/beta hydrolase"/>
    <property type="match status" value="1"/>
</dbReference>
<dbReference type="GO" id="GO:0016787">
    <property type="term" value="F:hydrolase activity"/>
    <property type="evidence" value="ECO:0007669"/>
    <property type="project" value="UniProtKB-KW"/>
</dbReference>
<keyword evidence="1" id="KW-0812">Transmembrane</keyword>
<dbReference type="GO" id="GO:0016020">
    <property type="term" value="C:membrane"/>
    <property type="evidence" value="ECO:0007669"/>
    <property type="project" value="TreeGrafter"/>
</dbReference>
<dbReference type="InterPro" id="IPR029058">
    <property type="entry name" value="AB_hydrolase_fold"/>
</dbReference>
<gene>
    <name evidence="3" type="ORF">GJG86_06185</name>
</gene>
<feature type="domain" description="AB hydrolase-1" evidence="2">
    <location>
        <begin position="90"/>
        <end position="366"/>
    </location>
</feature>
<dbReference type="InterPro" id="IPR050266">
    <property type="entry name" value="AB_hydrolase_sf"/>
</dbReference>
<dbReference type="EMBL" id="VTFY01000003">
    <property type="protein sequence ID" value="MRX82077.1"/>
    <property type="molecule type" value="Genomic_DNA"/>
</dbReference>
<keyword evidence="1" id="KW-0472">Membrane</keyword>
<keyword evidence="4" id="KW-1185">Reference proteome</keyword>
<evidence type="ECO:0000259" key="2">
    <source>
        <dbReference type="Pfam" id="PF12697"/>
    </source>
</evidence>